<dbReference type="InterPro" id="IPR036116">
    <property type="entry name" value="FN3_sf"/>
</dbReference>
<dbReference type="EMBL" id="JBHTMV010000003">
    <property type="protein sequence ID" value="MFD1293821.1"/>
    <property type="molecule type" value="Genomic_DNA"/>
</dbReference>
<dbReference type="Proteomes" id="UP001597241">
    <property type="component" value="Unassembled WGS sequence"/>
</dbReference>
<evidence type="ECO:0000313" key="3">
    <source>
        <dbReference type="Proteomes" id="UP001597241"/>
    </source>
</evidence>
<name>A0ABW3WQ89_9FLAO</name>
<dbReference type="InterPro" id="IPR003961">
    <property type="entry name" value="FN3_dom"/>
</dbReference>
<dbReference type="InterPro" id="IPR008969">
    <property type="entry name" value="CarboxyPept-like_regulatory"/>
</dbReference>
<dbReference type="CDD" id="cd00063">
    <property type="entry name" value="FN3"/>
    <property type="match status" value="1"/>
</dbReference>
<dbReference type="InterPro" id="IPR011042">
    <property type="entry name" value="6-blade_b-propeller_TolB-like"/>
</dbReference>
<dbReference type="RefSeq" id="WP_386809012.1">
    <property type="nucleotide sequence ID" value="NZ_JBHTMV010000003.1"/>
</dbReference>
<keyword evidence="3" id="KW-1185">Reference proteome</keyword>
<organism evidence="2 3">
    <name type="scientific">Lutibacter holmesii</name>
    <dbReference type="NCBI Taxonomy" id="1137985"/>
    <lineage>
        <taxon>Bacteria</taxon>
        <taxon>Pseudomonadati</taxon>
        <taxon>Bacteroidota</taxon>
        <taxon>Flavobacteriia</taxon>
        <taxon>Flavobacteriales</taxon>
        <taxon>Flavobacteriaceae</taxon>
        <taxon>Lutibacter</taxon>
    </lineage>
</organism>
<protein>
    <submittedName>
        <fullName evidence="2">Carboxypeptidase regulatory-like domain-containing protein</fullName>
    </submittedName>
</protein>
<accession>A0ABW3WQ89</accession>
<gene>
    <name evidence="2" type="ORF">ACFQ5N_08245</name>
</gene>
<dbReference type="InterPro" id="IPR013783">
    <property type="entry name" value="Ig-like_fold"/>
</dbReference>
<dbReference type="Gene3D" id="2.60.40.10">
    <property type="entry name" value="Immunoglobulins"/>
    <property type="match status" value="1"/>
</dbReference>
<evidence type="ECO:0000313" key="2">
    <source>
        <dbReference type="EMBL" id="MFD1293821.1"/>
    </source>
</evidence>
<dbReference type="PANTHER" id="PTHR36842:SF1">
    <property type="entry name" value="PROTEIN TOLB"/>
    <property type="match status" value="1"/>
</dbReference>
<dbReference type="SUPFAM" id="SSF49265">
    <property type="entry name" value="Fibronectin type III"/>
    <property type="match status" value="1"/>
</dbReference>
<dbReference type="Gene3D" id="2.60.40.1120">
    <property type="entry name" value="Carboxypeptidase-like, regulatory domain"/>
    <property type="match status" value="1"/>
</dbReference>
<proteinExistence type="predicted"/>
<dbReference type="PROSITE" id="PS50853">
    <property type="entry name" value="FN3"/>
    <property type="match status" value="1"/>
</dbReference>
<comment type="caution">
    <text evidence="2">The sequence shown here is derived from an EMBL/GenBank/DDBJ whole genome shotgun (WGS) entry which is preliminary data.</text>
</comment>
<dbReference type="Pfam" id="PF13620">
    <property type="entry name" value="CarboxypepD_reg"/>
    <property type="match status" value="1"/>
</dbReference>
<evidence type="ECO:0000259" key="1">
    <source>
        <dbReference type="PROSITE" id="PS50853"/>
    </source>
</evidence>
<feature type="domain" description="Fibronectin type-III" evidence="1">
    <location>
        <begin position="116"/>
        <end position="212"/>
    </location>
</feature>
<dbReference type="PANTHER" id="PTHR36842">
    <property type="entry name" value="PROTEIN TOLB HOMOLOG"/>
    <property type="match status" value="1"/>
</dbReference>
<dbReference type="Gene3D" id="2.120.10.30">
    <property type="entry name" value="TolB, C-terminal domain"/>
    <property type="match status" value="1"/>
</dbReference>
<sequence>MKKVFNIVFLVAFGLFVGCQEDTIDVVGIGTITGRVVEANSFEPIENAKVSLSPTNNTVFSDVDGYFILEEIEEGDYSVGVTKENYLTTYESATVTTDIEVNVIFEMEDDDALNKAPSTPILKTPEDGSEDHELSVELTWSSTDPDGDEILYTLQVKNDYDNEVLEVLEIADTSYVVSDLKYGVKYFWQITANDGINEDVLSTVYSFKTKVNPENRYLYVKKYDNNNNVIYSANFNESDAVSENEVQLTLEDVNSWRPRKNQTSNRIAFLQTANNATHLFTMKTDGSDVFQVTSAVPVNGNNMNEMDFSWSSNGDKLIYSNYDKLYSINKDGSGLQLIYQTLDGSFISECDWSNDGSMIALKTNNSNGYNVSIYTIDMSGTVLTTILSGVSGAAGGLNISVDNKLLVYTQDVSGYENSNNRQLDTNIYIYDFSASTSTNISINKVLGTNDLDPRFSPNEAEVIFVNTSNDGISAKTIYRASIIADSDNNIERDELFTDAFMPDWE</sequence>
<dbReference type="PROSITE" id="PS51257">
    <property type="entry name" value="PROKAR_LIPOPROTEIN"/>
    <property type="match status" value="1"/>
</dbReference>
<reference evidence="3" key="1">
    <citation type="journal article" date="2019" name="Int. J. Syst. Evol. Microbiol.">
        <title>The Global Catalogue of Microorganisms (GCM) 10K type strain sequencing project: providing services to taxonomists for standard genome sequencing and annotation.</title>
        <authorList>
            <consortium name="The Broad Institute Genomics Platform"/>
            <consortium name="The Broad Institute Genome Sequencing Center for Infectious Disease"/>
            <person name="Wu L."/>
            <person name="Ma J."/>
        </authorList>
    </citation>
    <scope>NUCLEOTIDE SEQUENCE [LARGE SCALE GENOMIC DNA]</scope>
    <source>
        <strain evidence="3">CCUG 62221</strain>
    </source>
</reference>
<dbReference type="SUPFAM" id="SSF49464">
    <property type="entry name" value="Carboxypeptidase regulatory domain-like"/>
    <property type="match status" value="1"/>
</dbReference>
<dbReference type="SUPFAM" id="SSF69304">
    <property type="entry name" value="Tricorn protease N-terminal domain"/>
    <property type="match status" value="1"/>
</dbReference>